<evidence type="ECO:0000313" key="1">
    <source>
        <dbReference type="EMBL" id="RAM37725.1"/>
    </source>
</evidence>
<dbReference type="OrthoDB" id="4947847at2"/>
<dbReference type="EMBL" id="QLNP01000067">
    <property type="protein sequence ID" value="RAM37725.1"/>
    <property type="molecule type" value="Genomic_DNA"/>
</dbReference>
<protein>
    <submittedName>
        <fullName evidence="1">Uncharacterized protein</fullName>
    </submittedName>
</protein>
<dbReference type="AlphaFoldDB" id="A0A328HJV3"/>
<sequence length="94" mass="10535">MIKAGSQEDVDRMMARLDADKSRPMDDTSPIRDFPKYGRPLVQVGSIYGKAVAWSRRYGLIEWLDVSGAYHLGWAQSSSIKRVTAEEWKGSSGL</sequence>
<dbReference type="RefSeq" id="WP_111903574.1">
    <property type="nucleotide sequence ID" value="NZ_QLNP01000067.1"/>
</dbReference>
<evidence type="ECO:0000313" key="2">
    <source>
        <dbReference type="Proteomes" id="UP000249166"/>
    </source>
</evidence>
<dbReference type="Proteomes" id="UP000249166">
    <property type="component" value="Unassembled WGS sequence"/>
</dbReference>
<reference evidence="1 2" key="1">
    <citation type="submission" date="2018-04" db="EMBL/GenBank/DDBJ databases">
        <title>Bacteria isolated from cave deposits of Manipur.</title>
        <authorList>
            <person name="Sahoo D."/>
            <person name="Sarangthem I."/>
            <person name="Nandeibam J."/>
        </authorList>
    </citation>
    <scope>NUCLEOTIDE SEQUENCE [LARGE SCALE GENOMIC DNA]</scope>
    <source>
        <strain evidence="2">mrc11</strain>
    </source>
</reference>
<name>A0A328HJV3_ARTGO</name>
<gene>
    <name evidence="1" type="ORF">DBZ45_08985</name>
</gene>
<accession>A0A328HJV3</accession>
<proteinExistence type="predicted"/>
<comment type="caution">
    <text evidence="1">The sequence shown here is derived from an EMBL/GenBank/DDBJ whole genome shotgun (WGS) entry which is preliminary data.</text>
</comment>
<organism evidence="1 2">
    <name type="scientific">Arthrobacter globiformis</name>
    <dbReference type="NCBI Taxonomy" id="1665"/>
    <lineage>
        <taxon>Bacteria</taxon>
        <taxon>Bacillati</taxon>
        <taxon>Actinomycetota</taxon>
        <taxon>Actinomycetes</taxon>
        <taxon>Micrococcales</taxon>
        <taxon>Micrococcaceae</taxon>
        <taxon>Arthrobacter</taxon>
    </lineage>
</organism>